<dbReference type="InterPro" id="IPR007730">
    <property type="entry name" value="SPOR-like_dom"/>
</dbReference>
<keyword evidence="2" id="KW-0732">Signal</keyword>
<reference evidence="5" key="1">
    <citation type="journal article" date="2019" name="Int. J. Syst. Evol. Microbiol.">
        <title>The Global Catalogue of Microorganisms (GCM) 10K type strain sequencing project: providing services to taxonomists for standard genome sequencing and annotation.</title>
        <authorList>
            <consortium name="The Broad Institute Genomics Platform"/>
            <consortium name="The Broad Institute Genome Sequencing Center for Infectious Disease"/>
            <person name="Wu L."/>
            <person name="Ma J."/>
        </authorList>
    </citation>
    <scope>NUCLEOTIDE SEQUENCE [LARGE SCALE GENOMIC DNA]</scope>
    <source>
        <strain evidence="5">CGMCC 1.12922</strain>
    </source>
</reference>
<organism evidence="4 5">
    <name type="scientific">Sinisalibacter lacisalsi</name>
    <dbReference type="NCBI Taxonomy" id="1526570"/>
    <lineage>
        <taxon>Bacteria</taxon>
        <taxon>Pseudomonadati</taxon>
        <taxon>Pseudomonadota</taxon>
        <taxon>Alphaproteobacteria</taxon>
        <taxon>Rhodobacterales</taxon>
        <taxon>Roseobacteraceae</taxon>
        <taxon>Sinisalibacter</taxon>
    </lineage>
</organism>
<comment type="caution">
    <text evidence="4">The sequence shown here is derived from an EMBL/GenBank/DDBJ whole genome shotgun (WGS) entry which is preliminary data.</text>
</comment>
<dbReference type="Proteomes" id="UP000617355">
    <property type="component" value="Unassembled WGS sequence"/>
</dbReference>
<feature type="signal peptide" evidence="2">
    <location>
        <begin position="1"/>
        <end position="23"/>
    </location>
</feature>
<evidence type="ECO:0000259" key="3">
    <source>
        <dbReference type="PROSITE" id="PS51724"/>
    </source>
</evidence>
<feature type="region of interest" description="Disordered" evidence="1">
    <location>
        <begin position="192"/>
        <end position="212"/>
    </location>
</feature>
<feature type="compositionally biased region" description="Low complexity" evidence="1">
    <location>
        <begin position="255"/>
        <end position="266"/>
    </location>
</feature>
<evidence type="ECO:0000313" key="4">
    <source>
        <dbReference type="EMBL" id="GGD27392.1"/>
    </source>
</evidence>
<evidence type="ECO:0000256" key="1">
    <source>
        <dbReference type="SAM" id="MobiDB-lite"/>
    </source>
</evidence>
<sequence length="429" mass="42916">MNLLRKVSALALVAVVSGTAANAYTLKQAAKPAEVPPASYRGDVYVDSRGCAYVRANIGSTVNWVPRLSSDRKTVICGLTPTASVTGMASARPPAPPAPPAPTAAPAQPAPATTAAAPKPAPATSIARTMKVTCPADGSTARVRIGSDTVAVNCAAGQTTAKSYIVQHAGGERTRLIVNPAASRPVAPKAVAEASGPRAAQPAGSTARVRIGGVAPGSGSEAAGGGYPFGSGFGLGSGPGVADPVPTPGQQTLRGGTATTTAGGAAPAPEPRQVVIPSGYRSAWTDDRLNPERGPRSAYGDQQMAATWDTSKVPMREANPAPARGLIGGSDTGGVQVFTKSPSAVPATVARTPAAAPAKRYVQVGAFNVAANAERAVARLQALGLPGRVAKTRSGRTVVVAGPYAEASALNSALAIARRGGFADAFLRN</sequence>
<dbReference type="InterPro" id="IPR036680">
    <property type="entry name" value="SPOR-like_sf"/>
</dbReference>
<gene>
    <name evidence="4" type="ORF">GCM10011358_09590</name>
</gene>
<evidence type="ECO:0000313" key="5">
    <source>
        <dbReference type="Proteomes" id="UP000617355"/>
    </source>
</evidence>
<accession>A0ABQ1QJ09</accession>
<feature type="region of interest" description="Disordered" evidence="1">
    <location>
        <begin position="238"/>
        <end position="308"/>
    </location>
</feature>
<dbReference type="SUPFAM" id="SSF110997">
    <property type="entry name" value="Sporulation related repeat"/>
    <property type="match status" value="1"/>
</dbReference>
<dbReference type="PROSITE" id="PS51724">
    <property type="entry name" value="SPOR"/>
    <property type="match status" value="1"/>
</dbReference>
<feature type="compositionally biased region" description="Pro residues" evidence="1">
    <location>
        <begin position="93"/>
        <end position="103"/>
    </location>
</feature>
<feature type="chain" id="PRO_5046536075" description="SPOR domain-containing protein" evidence="2">
    <location>
        <begin position="24"/>
        <end position="429"/>
    </location>
</feature>
<feature type="region of interest" description="Disordered" evidence="1">
    <location>
        <begin position="87"/>
        <end position="124"/>
    </location>
</feature>
<dbReference type="EMBL" id="BMGI01000001">
    <property type="protein sequence ID" value="GGD27392.1"/>
    <property type="molecule type" value="Genomic_DNA"/>
</dbReference>
<proteinExistence type="predicted"/>
<evidence type="ECO:0000256" key="2">
    <source>
        <dbReference type="SAM" id="SignalP"/>
    </source>
</evidence>
<protein>
    <recommendedName>
        <fullName evidence="3">SPOR domain-containing protein</fullName>
    </recommendedName>
</protein>
<feature type="domain" description="SPOR" evidence="3">
    <location>
        <begin position="354"/>
        <end position="429"/>
    </location>
</feature>
<keyword evidence="5" id="KW-1185">Reference proteome</keyword>
<dbReference type="Gene3D" id="3.30.70.1070">
    <property type="entry name" value="Sporulation related repeat"/>
    <property type="match status" value="1"/>
</dbReference>
<feature type="compositionally biased region" description="Low complexity" evidence="1">
    <location>
        <begin position="104"/>
        <end position="124"/>
    </location>
</feature>
<name>A0ABQ1QJ09_9RHOB</name>
<dbReference type="Pfam" id="PF05036">
    <property type="entry name" value="SPOR"/>
    <property type="match status" value="1"/>
</dbReference>
<feature type="compositionally biased region" description="Basic and acidic residues" evidence="1">
    <location>
        <begin position="284"/>
        <end position="295"/>
    </location>
</feature>